<feature type="region of interest" description="Disordered" evidence="1">
    <location>
        <begin position="661"/>
        <end position="714"/>
    </location>
</feature>
<keyword evidence="3" id="KW-1185">Reference proteome</keyword>
<feature type="compositionally biased region" description="Basic and acidic residues" evidence="1">
    <location>
        <begin position="965"/>
        <end position="974"/>
    </location>
</feature>
<feature type="compositionally biased region" description="Polar residues" evidence="1">
    <location>
        <begin position="693"/>
        <end position="712"/>
    </location>
</feature>
<feature type="compositionally biased region" description="Low complexity" evidence="1">
    <location>
        <begin position="26"/>
        <end position="49"/>
    </location>
</feature>
<comment type="caution">
    <text evidence="2">The sequence shown here is derived from an EMBL/GenBank/DDBJ whole genome shotgun (WGS) entry which is preliminary data.</text>
</comment>
<feature type="compositionally biased region" description="Polar residues" evidence="1">
    <location>
        <begin position="68"/>
        <end position="96"/>
    </location>
</feature>
<evidence type="ECO:0000256" key="1">
    <source>
        <dbReference type="SAM" id="MobiDB-lite"/>
    </source>
</evidence>
<accession>A0AAD5XIG1</accession>
<dbReference type="EMBL" id="JADGJH010000321">
    <property type="protein sequence ID" value="KAJ3131062.1"/>
    <property type="molecule type" value="Genomic_DNA"/>
</dbReference>
<evidence type="ECO:0000313" key="3">
    <source>
        <dbReference type="Proteomes" id="UP001211907"/>
    </source>
</evidence>
<protein>
    <submittedName>
        <fullName evidence="2">Uncharacterized protein</fullName>
    </submittedName>
</protein>
<name>A0AAD5XIG1_9FUNG</name>
<dbReference type="AlphaFoldDB" id="A0AAD5XIG1"/>
<feature type="compositionally biased region" description="Acidic residues" evidence="1">
    <location>
        <begin position="975"/>
        <end position="985"/>
    </location>
</feature>
<gene>
    <name evidence="2" type="ORF">HK100_006885</name>
</gene>
<feature type="region of interest" description="Disordered" evidence="1">
    <location>
        <begin position="119"/>
        <end position="179"/>
    </location>
</feature>
<feature type="compositionally biased region" description="Polar residues" evidence="1">
    <location>
        <begin position="156"/>
        <end position="170"/>
    </location>
</feature>
<reference evidence="2" key="1">
    <citation type="submission" date="2020-05" db="EMBL/GenBank/DDBJ databases">
        <title>Phylogenomic resolution of chytrid fungi.</title>
        <authorList>
            <person name="Stajich J.E."/>
            <person name="Amses K."/>
            <person name="Simmons R."/>
            <person name="Seto K."/>
            <person name="Myers J."/>
            <person name="Bonds A."/>
            <person name="Quandt C.A."/>
            <person name="Barry K."/>
            <person name="Liu P."/>
            <person name="Grigoriev I."/>
            <person name="Longcore J.E."/>
            <person name="James T.Y."/>
        </authorList>
    </citation>
    <scope>NUCLEOTIDE SEQUENCE</scope>
    <source>
        <strain evidence="2">JEL0513</strain>
    </source>
</reference>
<sequence length="1047" mass="112850">MESQPHHQQHFNQRRPNSISTKVGVANSNIINSNTANGNNSGSNNTTNSKEGRHRRSHSLDDHGKKSGANTNTYTNSGNPQIATKQVPSFDSNSTSAPFHLADRQLSFSEFPPMQACSVTSKQPLTVHSDPSQGTVRDSEMTMDPDTETNEKALPNLQSQTNVNQQTPQSDLAKKEKEAPVSSANIWKLGSSGKISGATFSQVLARSSVTPATSLTTTMTQTIPFVLPKNHHMLRRLNHNGYSISAISSQHVQHRPLKPLETSHVGTMTNVSMAEYFGNGTLNRNSNSECVSSSSVQLPLSYNEVVAKTIPSSSIQPVVLQIPSSIAAQSVVSAVPPPPPLCSPPTSSDEKLNHFAHLQKLHQQNMLKKASESAVVGTKKLSASAQPFVPSGNTAVLEHMMFGGLSRPVVPSYGSMPFYNQYHNSSYRGFRDDMEARKNHNNDLDYYYSEDEDLNDPVAAIKKRMPASSFQQTAVNQPVISPSQANSCAYSASTMCNEDFEELDIDGTDKMSIGSNDSVEFVMNNEGTTCLPGFLAAVADSVGRGSTRSLSASPGTLWVNQNSTSSTAMSNVRRIRSASVSVSTGMPPALVRGNLANIYQPPSFLNDQQQYDQQIFKWGLPSVLPPSVNQTLYQKPQMGQPMNSGGGSTLRSFLSGNGFVSPTATSASSAPVPTRIGRSVQRRHSNTTRHKQSQPLQRSTPLHHQSRRSLSISDGIKNIHRSSITPLKAIDGSILSALASMRISATTSAAESTARPAEPPTKATNVFSDLHQPPLSTSMFPISQLPQIPHTSRFEFYSKRYYMDLAFSDRQQMQLQSRNVAGAYRKTAQIRRTRAVVAAKIPQTRVPQSSLKVAEIGSIILENSVGSGGDEMGGQDLEALVLVRTASEPSLLSRGVTGHICVTADDCGISELAPAAYLVTNTTNTGGITSVSVEVGMGADGCDDLISNNSTAVSPQSGGGSFEHLSSRGSRDIEDNADNEDIDDGFDLNPEFLSNGIEEMHLDTNDFGMLKKAATVVTTPAVFVLESFEKSAKRRYSHLDVVRGGTA</sequence>
<organism evidence="2 3">
    <name type="scientific">Physocladia obscura</name>
    <dbReference type="NCBI Taxonomy" id="109957"/>
    <lineage>
        <taxon>Eukaryota</taxon>
        <taxon>Fungi</taxon>
        <taxon>Fungi incertae sedis</taxon>
        <taxon>Chytridiomycota</taxon>
        <taxon>Chytridiomycota incertae sedis</taxon>
        <taxon>Chytridiomycetes</taxon>
        <taxon>Chytridiales</taxon>
        <taxon>Chytriomycetaceae</taxon>
        <taxon>Physocladia</taxon>
    </lineage>
</organism>
<feature type="region of interest" description="Disordered" evidence="1">
    <location>
        <begin position="1"/>
        <end position="96"/>
    </location>
</feature>
<feature type="compositionally biased region" description="Low complexity" evidence="1">
    <location>
        <begin position="661"/>
        <end position="674"/>
    </location>
</feature>
<feature type="compositionally biased region" description="Polar residues" evidence="1">
    <location>
        <begin position="119"/>
        <end position="136"/>
    </location>
</feature>
<dbReference type="Proteomes" id="UP001211907">
    <property type="component" value="Unassembled WGS sequence"/>
</dbReference>
<proteinExistence type="predicted"/>
<feature type="compositionally biased region" description="Basic residues" evidence="1">
    <location>
        <begin position="680"/>
        <end position="692"/>
    </location>
</feature>
<feature type="region of interest" description="Disordered" evidence="1">
    <location>
        <begin position="948"/>
        <end position="985"/>
    </location>
</feature>
<evidence type="ECO:0000313" key="2">
    <source>
        <dbReference type="EMBL" id="KAJ3131062.1"/>
    </source>
</evidence>